<dbReference type="Gene3D" id="1.25.40.10">
    <property type="entry name" value="Tetratricopeptide repeat domain"/>
    <property type="match status" value="1"/>
</dbReference>
<evidence type="ECO:0000313" key="3">
    <source>
        <dbReference type="Proteomes" id="UP000054558"/>
    </source>
</evidence>
<gene>
    <name evidence="2" type="ORF">KFL_000140090</name>
</gene>
<feature type="region of interest" description="Disordered" evidence="1">
    <location>
        <begin position="404"/>
        <end position="458"/>
    </location>
</feature>
<sequence length="458" mass="50336">MAWIQRVALLLQRCSTVPSLTRAGLGSNLIAPAAGRPSLFYNSFAAFARGAPSCRTYGVAARLDDEDAIPIPDFTPARKNAGAATPSSEAFEATRAEVVSTLSSKDLPRKRIVMDLIESASSTEHIDEMFELLKKLKIERAVLRQQMSPLNPHMSVQVALACARAGVLEKGLVTVQHRNSYGLRPSLDAAHVLIDKAGERNNIDLVVKVFRTLLENGLNPKSTTADLVMRAITRGGPKHAPEFFRFAEEFFLNGIKLWAGWYEKLMSRATATGDYKLFEKWARRREAGGMPVSKRVSFVMAKGYVLLGDAKRAADVLARGRGHVETGADWTDGNWDTHCRDMVTKWPTWLHQKRGTKVDFDKLKTTLTEVQALLKEQGVRFEVDVAKEFKVPRGKTAEVWNASEGLEAESPTEEFHQTTVESVGSEGKHDGEPTDDIANASGASASSEDPVGDGIKKE</sequence>
<keyword evidence="3" id="KW-1185">Reference proteome</keyword>
<dbReference type="STRING" id="105231.A0A1Y1HJ00"/>
<proteinExistence type="predicted"/>
<dbReference type="GO" id="GO:0005739">
    <property type="term" value="C:mitochondrion"/>
    <property type="evidence" value="ECO:0007669"/>
    <property type="project" value="GOC"/>
</dbReference>
<dbReference type="AlphaFoldDB" id="A0A1Y1HJ00"/>
<dbReference type="GO" id="GO:0003729">
    <property type="term" value="F:mRNA binding"/>
    <property type="evidence" value="ECO:0000318"/>
    <property type="project" value="GO_Central"/>
</dbReference>
<dbReference type="PANTHER" id="PTHR47604">
    <property type="entry name" value="ADENYLYL CYCLASE"/>
    <property type="match status" value="1"/>
</dbReference>
<dbReference type="OMA" id="AYDIWIS"/>
<dbReference type="GO" id="GO:0090617">
    <property type="term" value="P:mitochondrial mRNA 5'-end processing"/>
    <property type="evidence" value="ECO:0000318"/>
    <property type="project" value="GO_Central"/>
</dbReference>
<evidence type="ECO:0000313" key="2">
    <source>
        <dbReference type="EMBL" id="GAQ78490.1"/>
    </source>
</evidence>
<dbReference type="InterPro" id="IPR011990">
    <property type="entry name" value="TPR-like_helical_dom_sf"/>
</dbReference>
<organism evidence="2 3">
    <name type="scientific">Klebsormidium nitens</name>
    <name type="common">Green alga</name>
    <name type="synonym">Ulothrix nitens</name>
    <dbReference type="NCBI Taxonomy" id="105231"/>
    <lineage>
        <taxon>Eukaryota</taxon>
        <taxon>Viridiplantae</taxon>
        <taxon>Streptophyta</taxon>
        <taxon>Klebsormidiophyceae</taxon>
        <taxon>Klebsormidiales</taxon>
        <taxon>Klebsormidiaceae</taxon>
        <taxon>Klebsormidium</taxon>
    </lineage>
</organism>
<dbReference type="PANTHER" id="PTHR47604:SF1">
    <property type="entry name" value="ADENYLYL CYCLASE"/>
    <property type="match status" value="1"/>
</dbReference>
<reference evidence="2 3" key="1">
    <citation type="journal article" date="2014" name="Nat. Commun.">
        <title>Klebsormidium flaccidum genome reveals primary factors for plant terrestrial adaptation.</title>
        <authorList>
            <person name="Hori K."/>
            <person name="Maruyama F."/>
            <person name="Fujisawa T."/>
            <person name="Togashi T."/>
            <person name="Yamamoto N."/>
            <person name="Seo M."/>
            <person name="Sato S."/>
            <person name="Yamada T."/>
            <person name="Mori H."/>
            <person name="Tajima N."/>
            <person name="Moriyama T."/>
            <person name="Ikeuchi M."/>
            <person name="Watanabe M."/>
            <person name="Wada H."/>
            <person name="Kobayashi K."/>
            <person name="Saito M."/>
            <person name="Masuda T."/>
            <person name="Sasaki-Sekimoto Y."/>
            <person name="Mashiguchi K."/>
            <person name="Awai K."/>
            <person name="Shimojima M."/>
            <person name="Masuda S."/>
            <person name="Iwai M."/>
            <person name="Nobusawa T."/>
            <person name="Narise T."/>
            <person name="Kondo S."/>
            <person name="Saito H."/>
            <person name="Sato R."/>
            <person name="Murakawa M."/>
            <person name="Ihara Y."/>
            <person name="Oshima-Yamada Y."/>
            <person name="Ohtaka K."/>
            <person name="Satoh M."/>
            <person name="Sonobe K."/>
            <person name="Ishii M."/>
            <person name="Ohtani R."/>
            <person name="Kanamori-Sato M."/>
            <person name="Honoki R."/>
            <person name="Miyazaki D."/>
            <person name="Mochizuki H."/>
            <person name="Umetsu J."/>
            <person name="Higashi K."/>
            <person name="Shibata D."/>
            <person name="Kamiya Y."/>
            <person name="Sato N."/>
            <person name="Nakamura Y."/>
            <person name="Tabata S."/>
            <person name="Ida S."/>
            <person name="Kurokawa K."/>
            <person name="Ohta H."/>
        </authorList>
    </citation>
    <scope>NUCLEOTIDE SEQUENCE [LARGE SCALE GENOMIC DNA]</scope>
    <source>
        <strain evidence="2 3">NIES-2285</strain>
    </source>
</reference>
<dbReference type="EMBL" id="DF236963">
    <property type="protein sequence ID" value="GAQ78490.1"/>
    <property type="molecule type" value="Genomic_DNA"/>
</dbReference>
<name>A0A1Y1HJ00_KLENI</name>
<accession>A0A1Y1HJ00</accession>
<dbReference type="Proteomes" id="UP000054558">
    <property type="component" value="Unassembled WGS sequence"/>
</dbReference>
<evidence type="ECO:0000256" key="1">
    <source>
        <dbReference type="SAM" id="MobiDB-lite"/>
    </source>
</evidence>
<protein>
    <submittedName>
        <fullName evidence="2">Uncharacterized protein</fullName>
    </submittedName>
</protein>